<keyword evidence="2" id="KW-1185">Reference proteome</keyword>
<dbReference type="EMBL" id="LJIJ01001648">
    <property type="protein sequence ID" value="ODM91167.1"/>
    <property type="molecule type" value="Genomic_DNA"/>
</dbReference>
<dbReference type="GO" id="GO:0016787">
    <property type="term" value="F:hydrolase activity"/>
    <property type="evidence" value="ECO:0007669"/>
    <property type="project" value="UniProtKB-ARBA"/>
</dbReference>
<gene>
    <name evidence="1" type="ORF">Ocin01_15518</name>
</gene>
<accession>A0A1D2MDS7</accession>
<proteinExistence type="predicted"/>
<name>A0A1D2MDS7_ORCCI</name>
<dbReference type="PANTHER" id="PTHR10151:SF120">
    <property type="entry name" value="BIS(5'-ADENOSYL)-TRIPHOSPHATASE"/>
    <property type="match status" value="1"/>
</dbReference>
<dbReference type="Pfam" id="PF01663">
    <property type="entry name" value="Phosphodiest"/>
    <property type="match status" value="1"/>
</dbReference>
<dbReference type="STRING" id="48709.A0A1D2MDS7"/>
<dbReference type="Gene3D" id="3.30.1360.180">
    <property type="match status" value="1"/>
</dbReference>
<dbReference type="CDD" id="cd16018">
    <property type="entry name" value="Enpp"/>
    <property type="match status" value="1"/>
</dbReference>
<evidence type="ECO:0000313" key="2">
    <source>
        <dbReference type="Proteomes" id="UP000094527"/>
    </source>
</evidence>
<dbReference type="PANTHER" id="PTHR10151">
    <property type="entry name" value="ECTONUCLEOTIDE PYROPHOSPHATASE/PHOSPHODIESTERASE"/>
    <property type="match status" value="1"/>
</dbReference>
<comment type="caution">
    <text evidence="1">The sequence shown here is derived from an EMBL/GenBank/DDBJ whole genome shotgun (WGS) entry which is preliminary data.</text>
</comment>
<dbReference type="AlphaFoldDB" id="A0A1D2MDS7"/>
<sequence>MRVGEVPNIQIPEKQSSKLLILLVDGFRWDFFERQKQHLPGFRQLLSGGVQAEYVEPIFPSLSFPSWNTIATGLFPASHNILGNYMLFLGDDEFPETVFHLKDNSTKLAWWWQSAEPLWITATKAGHKSYLANFANCDVPYEGLLPTECTGYKYQDVNFKLREHLNRALSRFRQGYSLAMIYDDSIDHAGHVWGPDSNEIRVALARIDTLLQEMFITMKYHGLYDKVNIIITSDHGMTSIKKDSGVEYIKLSDYVNEEDIYRVIDYGAVVSIAALPGKIDLLYSQVASIPGVDAYRKSEIPDEFHYKESRLVHDILLVAQPGYFIVGLKGEKQIPMDVKASSVQPYAGCHGYYNSSDMRTIFFANGPAFKKGIVHPVIRLEDEYQVFARALDLQPCANNGSWDRVNDMFAG</sequence>
<reference evidence="1 2" key="1">
    <citation type="journal article" date="2016" name="Genome Biol. Evol.">
        <title>Gene Family Evolution Reflects Adaptation to Soil Environmental Stressors in the Genome of the Collembolan Orchesella cincta.</title>
        <authorList>
            <person name="Faddeeva-Vakhrusheva A."/>
            <person name="Derks M.F."/>
            <person name="Anvar S.Y."/>
            <person name="Agamennone V."/>
            <person name="Suring W."/>
            <person name="Smit S."/>
            <person name="van Straalen N.M."/>
            <person name="Roelofs D."/>
        </authorList>
    </citation>
    <scope>NUCLEOTIDE SEQUENCE [LARGE SCALE GENOMIC DNA]</scope>
    <source>
        <tissue evidence="1">Mixed pool</tissue>
    </source>
</reference>
<dbReference type="InterPro" id="IPR002591">
    <property type="entry name" value="Phosphodiest/P_Trfase"/>
</dbReference>
<protein>
    <submittedName>
        <fullName evidence="1">Ectonucleotide pyrophosphatase/phosphodiesterase family member 6</fullName>
    </submittedName>
</protein>
<dbReference type="OMA" id="YQLICHV"/>
<dbReference type="InterPro" id="IPR017850">
    <property type="entry name" value="Alkaline_phosphatase_core_sf"/>
</dbReference>
<evidence type="ECO:0000313" key="1">
    <source>
        <dbReference type="EMBL" id="ODM91167.1"/>
    </source>
</evidence>
<dbReference type="Gene3D" id="3.40.720.10">
    <property type="entry name" value="Alkaline Phosphatase, subunit A"/>
    <property type="match status" value="1"/>
</dbReference>
<dbReference type="Proteomes" id="UP000094527">
    <property type="component" value="Unassembled WGS sequence"/>
</dbReference>
<dbReference type="SUPFAM" id="SSF53649">
    <property type="entry name" value="Alkaline phosphatase-like"/>
    <property type="match status" value="1"/>
</dbReference>
<organism evidence="1 2">
    <name type="scientific">Orchesella cincta</name>
    <name type="common">Springtail</name>
    <name type="synonym">Podura cincta</name>
    <dbReference type="NCBI Taxonomy" id="48709"/>
    <lineage>
        <taxon>Eukaryota</taxon>
        <taxon>Metazoa</taxon>
        <taxon>Ecdysozoa</taxon>
        <taxon>Arthropoda</taxon>
        <taxon>Hexapoda</taxon>
        <taxon>Collembola</taxon>
        <taxon>Entomobryomorpha</taxon>
        <taxon>Entomobryoidea</taxon>
        <taxon>Orchesellidae</taxon>
        <taxon>Orchesellinae</taxon>
        <taxon>Orchesella</taxon>
    </lineage>
</organism>
<dbReference type="OrthoDB" id="415411at2759"/>